<organism evidence="6 7">
    <name type="scientific">Trypanosoma rangeli</name>
    <dbReference type="NCBI Taxonomy" id="5698"/>
    <lineage>
        <taxon>Eukaryota</taxon>
        <taxon>Discoba</taxon>
        <taxon>Euglenozoa</taxon>
        <taxon>Kinetoplastea</taxon>
        <taxon>Metakinetoplastina</taxon>
        <taxon>Trypanosomatida</taxon>
        <taxon>Trypanosomatidae</taxon>
        <taxon>Trypanosoma</taxon>
        <taxon>Herpetosoma</taxon>
    </lineage>
</organism>
<keyword evidence="3" id="KW-0862">Zinc</keyword>
<evidence type="ECO:0000313" key="7">
    <source>
        <dbReference type="Proteomes" id="UP000283634"/>
    </source>
</evidence>
<dbReference type="InterPro" id="IPR029058">
    <property type="entry name" value="AB_hydrolase_fold"/>
</dbReference>
<dbReference type="InterPro" id="IPR013083">
    <property type="entry name" value="Znf_RING/FYVE/PHD"/>
</dbReference>
<evidence type="ECO:0000256" key="4">
    <source>
        <dbReference type="PROSITE-ProRule" id="PRU00091"/>
    </source>
</evidence>
<dbReference type="EMBL" id="MKGL01000052">
    <property type="protein sequence ID" value="RNF09185.1"/>
    <property type="molecule type" value="Genomic_DNA"/>
</dbReference>
<dbReference type="OrthoDB" id="438440at2759"/>
<feature type="domain" description="FYVE-type" evidence="5">
    <location>
        <begin position="48"/>
        <end position="102"/>
    </location>
</feature>
<dbReference type="OMA" id="CVTPSCG"/>
<accession>A0A3R7KT67</accession>
<dbReference type="Pfam" id="PF01764">
    <property type="entry name" value="Lipase_3"/>
    <property type="match status" value="1"/>
</dbReference>
<dbReference type="InterPro" id="IPR051218">
    <property type="entry name" value="Sec_MonoDiacylglyc_Lipase"/>
</dbReference>
<name>A0A3R7KT67_TRYRA</name>
<evidence type="ECO:0000259" key="5">
    <source>
        <dbReference type="PROSITE" id="PS50178"/>
    </source>
</evidence>
<dbReference type="InterPro" id="IPR000306">
    <property type="entry name" value="Znf_FYVE"/>
</dbReference>
<gene>
    <name evidence="6" type="ORF">TraAM80_02330</name>
</gene>
<evidence type="ECO:0000256" key="1">
    <source>
        <dbReference type="ARBA" id="ARBA00022723"/>
    </source>
</evidence>
<sequence>MPQPQWERNFPVREYNYTHTQPQWLDASPVVSRSPLALARTCASCGQRKELCKCRVCFNCQKSLLLRRHHCRKCWQAVCSDCREKVRYVHMLSKPMKVCDGCALPRGIVTLSRAKGHDHLWGLYVLQRATEMPNICVTPSCGTQSYHSVCPKCSLPTITTRLHQERVIRFGARGSAVKAADSVKYLEVREFALRCAAVDKCSATEVERSFRVWFPRFQEIFAFPKLSCTAEAQHLLLSVVSSAVAYEYRTCPNLLMSHSDVPYACLLKLLRSTSRYSVFEAPGKVKFITFPGTHNYRTFTVNMRCGRIRRQVWSQLIDGVTALFDTNAEFHRVCGGVHLLWEDYVHQGFAREADEAALPIEQLVNDVRQNGYRLVLSGHSLGGAVAQLVAIRMLRGYPGIFKDNMKCISIGAPLVGNYQLAQCVERCGWQSNFHHLVYRSDIVPRLLCVDQITRDFADQFIKGLLELPSSLRRWFKPTLDAKEAPLKELDDIDAQIKEAEGPVEVEKTPLPITNHRAHRMYACFGRYHFLNHGGATYFSTDDSEVAFHRLKEGCGGDNNLLDHSISSYNRAVFLQLHFQ</sequence>
<dbReference type="Pfam" id="PF01363">
    <property type="entry name" value="FYVE"/>
    <property type="match status" value="1"/>
</dbReference>
<dbReference type="SUPFAM" id="SSF53474">
    <property type="entry name" value="alpha/beta-Hydrolases"/>
    <property type="match status" value="1"/>
</dbReference>
<dbReference type="RefSeq" id="XP_029240819.1">
    <property type="nucleotide sequence ID" value="XM_029379336.1"/>
</dbReference>
<dbReference type="GeneID" id="40326263"/>
<dbReference type="PANTHER" id="PTHR45856:SF25">
    <property type="entry name" value="FUNGAL LIPASE-LIKE DOMAIN-CONTAINING PROTEIN"/>
    <property type="match status" value="1"/>
</dbReference>
<proteinExistence type="predicted"/>
<dbReference type="VEuPathDB" id="TriTrypDB:TRSC58_02738"/>
<dbReference type="CDD" id="cd00519">
    <property type="entry name" value="Lipase_3"/>
    <property type="match status" value="1"/>
</dbReference>
<dbReference type="InterPro" id="IPR017455">
    <property type="entry name" value="Znf_FYVE-rel"/>
</dbReference>
<evidence type="ECO:0000256" key="2">
    <source>
        <dbReference type="ARBA" id="ARBA00022771"/>
    </source>
</evidence>
<protein>
    <submittedName>
        <fullName evidence="6">Putative class 3 lipase</fullName>
    </submittedName>
</protein>
<keyword evidence="7" id="KW-1185">Reference proteome</keyword>
<dbReference type="InterPro" id="IPR002921">
    <property type="entry name" value="Fungal_lipase-type"/>
</dbReference>
<dbReference type="PANTHER" id="PTHR45856">
    <property type="entry name" value="ALPHA/BETA-HYDROLASES SUPERFAMILY PROTEIN"/>
    <property type="match status" value="1"/>
</dbReference>
<comment type="caution">
    <text evidence="6">The sequence shown here is derived from an EMBL/GenBank/DDBJ whole genome shotgun (WGS) entry which is preliminary data.</text>
</comment>
<dbReference type="GO" id="GO:0006629">
    <property type="term" value="P:lipid metabolic process"/>
    <property type="evidence" value="ECO:0007669"/>
    <property type="project" value="InterPro"/>
</dbReference>
<dbReference type="GO" id="GO:0008270">
    <property type="term" value="F:zinc ion binding"/>
    <property type="evidence" value="ECO:0007669"/>
    <property type="project" value="UniProtKB-KW"/>
</dbReference>
<dbReference type="Gene3D" id="3.30.40.10">
    <property type="entry name" value="Zinc/RING finger domain, C3HC4 (zinc finger)"/>
    <property type="match status" value="1"/>
</dbReference>
<dbReference type="Gene3D" id="3.40.50.1820">
    <property type="entry name" value="alpha/beta hydrolase"/>
    <property type="match status" value="1"/>
</dbReference>
<evidence type="ECO:0000313" key="6">
    <source>
        <dbReference type="EMBL" id="RNF09185.1"/>
    </source>
</evidence>
<dbReference type="Proteomes" id="UP000283634">
    <property type="component" value="Unassembled WGS sequence"/>
</dbReference>
<keyword evidence="1" id="KW-0479">Metal-binding</keyword>
<reference evidence="6 7" key="1">
    <citation type="journal article" date="2018" name="BMC Genomics">
        <title>Genomic comparison of Trypanosoma conorhini and Trypanosoma rangeli to Trypanosoma cruzi strains of high and low virulence.</title>
        <authorList>
            <person name="Bradwell K.R."/>
            <person name="Koparde V.N."/>
            <person name="Matveyev A.V."/>
            <person name="Serrano M.G."/>
            <person name="Alves J.M."/>
            <person name="Parikh H."/>
            <person name="Huang B."/>
            <person name="Lee V."/>
            <person name="Espinosa-Alvarez O."/>
            <person name="Ortiz P.A."/>
            <person name="Costa-Martins A.G."/>
            <person name="Teixeira M.M."/>
            <person name="Buck G.A."/>
        </authorList>
    </citation>
    <scope>NUCLEOTIDE SEQUENCE [LARGE SCALE GENOMIC DNA]</scope>
    <source>
        <strain evidence="6 7">AM80</strain>
    </source>
</reference>
<evidence type="ECO:0000256" key="3">
    <source>
        <dbReference type="ARBA" id="ARBA00022833"/>
    </source>
</evidence>
<dbReference type="SUPFAM" id="SSF57903">
    <property type="entry name" value="FYVE/PHD zinc finger"/>
    <property type="match status" value="1"/>
</dbReference>
<keyword evidence="2 4" id="KW-0863">Zinc-finger</keyword>
<dbReference type="AlphaFoldDB" id="A0A3R7KT67"/>
<dbReference type="InterPro" id="IPR011011">
    <property type="entry name" value="Znf_FYVE_PHD"/>
</dbReference>
<dbReference type="PROSITE" id="PS50178">
    <property type="entry name" value="ZF_FYVE"/>
    <property type="match status" value="1"/>
</dbReference>